<gene>
    <name evidence="5" type="ORF">LJ725_11130</name>
</gene>
<reference evidence="5 6" key="1">
    <citation type="submission" date="2021-11" db="EMBL/GenBank/DDBJ databases">
        <authorList>
            <person name="Lee D.-H."/>
            <person name="Kim S.-B."/>
        </authorList>
    </citation>
    <scope>NUCLEOTIDE SEQUENCE [LARGE SCALE GENOMIC DNA]</scope>
    <source>
        <strain evidence="5 6">KCTC 52223</strain>
    </source>
</reference>
<keyword evidence="2" id="KW-0175">Coiled coil</keyword>
<dbReference type="EMBL" id="JAJISD010000004">
    <property type="protein sequence ID" value="MCC8429522.1"/>
    <property type="molecule type" value="Genomic_DNA"/>
</dbReference>
<evidence type="ECO:0000256" key="3">
    <source>
        <dbReference type="SAM" id="Phobius"/>
    </source>
</evidence>
<dbReference type="Gene3D" id="3.30.1330.60">
    <property type="entry name" value="OmpA-like domain"/>
    <property type="match status" value="1"/>
</dbReference>
<keyword evidence="1 3" id="KW-0472">Membrane</keyword>
<dbReference type="RefSeq" id="WP_230550721.1">
    <property type="nucleotide sequence ID" value="NZ_JAJISD010000004.1"/>
</dbReference>
<keyword evidence="6" id="KW-1185">Reference proteome</keyword>
<protein>
    <recommendedName>
        <fullName evidence="4">OmpA-like domain-containing protein</fullName>
    </recommendedName>
</protein>
<evidence type="ECO:0000256" key="2">
    <source>
        <dbReference type="SAM" id="Coils"/>
    </source>
</evidence>
<keyword evidence="3" id="KW-1133">Transmembrane helix</keyword>
<name>A0ABS8KUV5_9HYPH</name>
<evidence type="ECO:0000256" key="1">
    <source>
        <dbReference type="PROSITE-ProRule" id="PRU00473"/>
    </source>
</evidence>
<dbReference type="InterPro" id="IPR006665">
    <property type="entry name" value="OmpA-like"/>
</dbReference>
<evidence type="ECO:0000259" key="4">
    <source>
        <dbReference type="PROSITE" id="PS51123"/>
    </source>
</evidence>
<evidence type="ECO:0000313" key="5">
    <source>
        <dbReference type="EMBL" id="MCC8429522.1"/>
    </source>
</evidence>
<feature type="transmembrane region" description="Helical" evidence="3">
    <location>
        <begin position="22"/>
        <end position="42"/>
    </location>
</feature>
<dbReference type="InterPro" id="IPR036737">
    <property type="entry name" value="OmpA-like_sf"/>
</dbReference>
<dbReference type="PANTHER" id="PTHR30329">
    <property type="entry name" value="STATOR ELEMENT OF FLAGELLAR MOTOR COMPLEX"/>
    <property type="match status" value="1"/>
</dbReference>
<keyword evidence="3" id="KW-0812">Transmembrane</keyword>
<dbReference type="Proteomes" id="UP001198862">
    <property type="component" value="Unassembled WGS sequence"/>
</dbReference>
<comment type="caution">
    <text evidence="5">The sequence shown here is derived from an EMBL/GenBank/DDBJ whole genome shotgun (WGS) entry which is preliminary data.</text>
</comment>
<accession>A0ABS8KUV5</accession>
<feature type="domain" description="OmpA-like" evidence="4">
    <location>
        <begin position="146"/>
        <end position="290"/>
    </location>
</feature>
<dbReference type="SUPFAM" id="SSF103088">
    <property type="entry name" value="OmpA-like"/>
    <property type="match status" value="1"/>
</dbReference>
<dbReference type="PANTHER" id="PTHR30329:SF21">
    <property type="entry name" value="LIPOPROTEIN YIAD-RELATED"/>
    <property type="match status" value="1"/>
</dbReference>
<proteinExistence type="predicted"/>
<dbReference type="InterPro" id="IPR050330">
    <property type="entry name" value="Bact_OuterMem_StrucFunc"/>
</dbReference>
<dbReference type="PROSITE" id="PS51123">
    <property type="entry name" value="OMPA_2"/>
    <property type="match status" value="1"/>
</dbReference>
<organism evidence="5 6">
    <name type="scientific">Reyranella aquatilis</name>
    <dbReference type="NCBI Taxonomy" id="2035356"/>
    <lineage>
        <taxon>Bacteria</taxon>
        <taxon>Pseudomonadati</taxon>
        <taxon>Pseudomonadota</taxon>
        <taxon>Alphaproteobacteria</taxon>
        <taxon>Hyphomicrobiales</taxon>
        <taxon>Reyranellaceae</taxon>
        <taxon>Reyranella</taxon>
    </lineage>
</organism>
<feature type="coiled-coil region" evidence="2">
    <location>
        <begin position="43"/>
        <end position="105"/>
    </location>
</feature>
<evidence type="ECO:0000313" key="6">
    <source>
        <dbReference type="Proteomes" id="UP001198862"/>
    </source>
</evidence>
<sequence length="317" mass="35697">MRPSQSEQEDAGEGYFASISDLMVGILFIFLLMLAVFAINYATDDTEKEIRELREKVAALTVDVEDLRKLLQERDREIASQRESIANLIQARDALRHILADLAEQLESVNIALSNDQGRLEQIRGDLLFAIQRGLASRNVTVEVDVAQGILRLSSEGLFELNEARFTTDGEIKAKALIEEMGRLLPCYSISKADDSSCKKQPIFETVLVEGHTDTLPSPTEGGNWRLSTDRARAFLRLIDESPLPLRDLKNDRDQLLFGLAGYGDARNLQSIDGKDRRNRRIEVRFLLSSRREDLTDKIQRLEAVLSTLRSVAGNRP</sequence>